<keyword evidence="3" id="KW-1185">Reference proteome</keyword>
<proteinExistence type="predicted"/>
<organism evidence="2 3">
    <name type="scientific">Colletotrichum zoysiae</name>
    <dbReference type="NCBI Taxonomy" id="1216348"/>
    <lineage>
        <taxon>Eukaryota</taxon>
        <taxon>Fungi</taxon>
        <taxon>Dikarya</taxon>
        <taxon>Ascomycota</taxon>
        <taxon>Pezizomycotina</taxon>
        <taxon>Sordariomycetes</taxon>
        <taxon>Hypocreomycetidae</taxon>
        <taxon>Glomerellales</taxon>
        <taxon>Glomerellaceae</taxon>
        <taxon>Colletotrichum</taxon>
        <taxon>Colletotrichum graminicola species complex</taxon>
    </lineage>
</organism>
<protein>
    <submittedName>
        <fullName evidence="2">Uncharacterized protein</fullName>
    </submittedName>
</protein>
<evidence type="ECO:0000256" key="1">
    <source>
        <dbReference type="SAM" id="MobiDB-lite"/>
    </source>
</evidence>
<feature type="region of interest" description="Disordered" evidence="1">
    <location>
        <begin position="58"/>
        <end position="106"/>
    </location>
</feature>
<feature type="compositionally biased region" description="Basic and acidic residues" evidence="1">
    <location>
        <begin position="93"/>
        <end position="103"/>
    </location>
</feature>
<reference evidence="2" key="1">
    <citation type="submission" date="2021-06" db="EMBL/GenBank/DDBJ databases">
        <title>Comparative genomics, transcriptomics and evolutionary studies reveal genomic signatures of adaptation to plant cell wall in hemibiotrophic fungi.</title>
        <authorList>
            <consortium name="DOE Joint Genome Institute"/>
            <person name="Baroncelli R."/>
            <person name="Diaz J.F."/>
            <person name="Benocci T."/>
            <person name="Peng M."/>
            <person name="Battaglia E."/>
            <person name="Haridas S."/>
            <person name="Andreopoulos W."/>
            <person name="Labutti K."/>
            <person name="Pangilinan J."/>
            <person name="Floch G.L."/>
            <person name="Makela M.R."/>
            <person name="Henrissat B."/>
            <person name="Grigoriev I.V."/>
            <person name="Crouch J.A."/>
            <person name="De Vries R.P."/>
            <person name="Sukno S.A."/>
            <person name="Thon M.R."/>
        </authorList>
    </citation>
    <scope>NUCLEOTIDE SEQUENCE</scope>
    <source>
        <strain evidence="2">MAFF235873</strain>
    </source>
</reference>
<dbReference type="Proteomes" id="UP001232148">
    <property type="component" value="Unassembled WGS sequence"/>
</dbReference>
<accession>A0AAD9H3Z9</accession>
<feature type="compositionally biased region" description="Basic and acidic residues" evidence="1">
    <location>
        <begin position="69"/>
        <end position="84"/>
    </location>
</feature>
<dbReference type="AlphaFoldDB" id="A0AAD9H3Z9"/>
<sequence>MEGPKAQRWLENVDCIRTVVVISGVPLGTSDWLMRPAPSGVCRPGIALAVHNRHAMPGGNFYSASGPHRQRDRDTLDGGREVCKKGLKKEKKKREDEEEKKPQTPEAQLWQLSGLAVIAAFKGWSTLCWAIDPTCSCEGTEGGRVVYAH</sequence>
<gene>
    <name evidence="2" type="ORF">LX32DRAFT_277174</name>
</gene>
<evidence type="ECO:0000313" key="2">
    <source>
        <dbReference type="EMBL" id="KAK2021094.1"/>
    </source>
</evidence>
<evidence type="ECO:0000313" key="3">
    <source>
        <dbReference type="Proteomes" id="UP001232148"/>
    </source>
</evidence>
<dbReference type="EMBL" id="MU843138">
    <property type="protein sequence ID" value="KAK2021094.1"/>
    <property type="molecule type" value="Genomic_DNA"/>
</dbReference>
<comment type="caution">
    <text evidence="2">The sequence shown here is derived from an EMBL/GenBank/DDBJ whole genome shotgun (WGS) entry which is preliminary data.</text>
</comment>
<name>A0AAD9H3Z9_9PEZI</name>